<feature type="disulfide bond" evidence="14">
    <location>
        <begin position="701"/>
        <end position="711"/>
    </location>
</feature>
<dbReference type="InterPro" id="IPR036790">
    <property type="entry name" value="Frizzled_dom_sf"/>
</dbReference>
<keyword evidence="4 18" id="KW-0732">Signal</keyword>
<evidence type="ECO:0000256" key="5">
    <source>
        <dbReference type="ARBA" id="ARBA00022737"/>
    </source>
</evidence>
<feature type="domain" description="SRCR" evidence="21">
    <location>
        <begin position="749"/>
        <end position="846"/>
    </location>
</feature>
<dbReference type="GO" id="GO:0005615">
    <property type="term" value="C:extracellular space"/>
    <property type="evidence" value="ECO:0007669"/>
    <property type="project" value="TreeGrafter"/>
</dbReference>
<dbReference type="InterPro" id="IPR011009">
    <property type="entry name" value="Kinase-like_dom_sf"/>
</dbReference>
<organism evidence="22 23">
    <name type="scientific">Geodia barretti</name>
    <name type="common">Barrett's horny sponge</name>
    <dbReference type="NCBI Taxonomy" id="519541"/>
    <lineage>
        <taxon>Eukaryota</taxon>
        <taxon>Metazoa</taxon>
        <taxon>Porifera</taxon>
        <taxon>Demospongiae</taxon>
        <taxon>Heteroscleromorpha</taxon>
        <taxon>Tetractinellida</taxon>
        <taxon>Astrophorina</taxon>
        <taxon>Geodiidae</taxon>
        <taxon>Geodia</taxon>
    </lineage>
</organism>
<comment type="caution">
    <text evidence="22">The sequence shown here is derived from an EMBL/GenBank/DDBJ whole genome shotgun (WGS) entry which is preliminary data.</text>
</comment>
<feature type="disulfide bond" evidence="14">
    <location>
        <begin position="209"/>
        <end position="219"/>
    </location>
</feature>
<keyword evidence="8 15" id="KW-0067">ATP-binding</keyword>
<dbReference type="Pfam" id="PF00530">
    <property type="entry name" value="SRCR"/>
    <property type="match status" value="7"/>
</dbReference>
<dbReference type="PANTHER" id="PTHR45817:SF9">
    <property type="entry name" value="SRCR DOMAIN-CONTAINING PROTEIN"/>
    <property type="match status" value="1"/>
</dbReference>
<dbReference type="InterPro" id="IPR008266">
    <property type="entry name" value="Tyr_kinase_AS"/>
</dbReference>
<dbReference type="GO" id="GO:0005524">
    <property type="term" value="F:ATP binding"/>
    <property type="evidence" value="ECO:0007669"/>
    <property type="project" value="UniProtKB-UniRule"/>
</dbReference>
<keyword evidence="6 15" id="KW-0547">Nucleotide-binding</keyword>
<feature type="disulfide bond" evidence="14">
    <location>
        <begin position="774"/>
        <end position="838"/>
    </location>
</feature>
<dbReference type="InterPro" id="IPR001245">
    <property type="entry name" value="Ser-Thr/Tyr_kinase_cat_dom"/>
</dbReference>
<dbReference type="FunFam" id="3.10.250.10:FF:000016">
    <property type="entry name" value="Scavenger receptor cysteine-rich protein type 12"/>
    <property type="match status" value="3"/>
</dbReference>
<dbReference type="InterPro" id="IPR020067">
    <property type="entry name" value="Frizzled_dom"/>
</dbReference>
<evidence type="ECO:0000256" key="12">
    <source>
        <dbReference type="ARBA" id="ARBA00023157"/>
    </source>
</evidence>
<dbReference type="Pfam" id="PF07714">
    <property type="entry name" value="PK_Tyr_Ser-Thr"/>
    <property type="match status" value="1"/>
</dbReference>
<evidence type="ECO:0000256" key="2">
    <source>
        <dbReference type="ARBA" id="ARBA00022679"/>
    </source>
</evidence>
<feature type="transmembrane region" description="Helical" evidence="17">
    <location>
        <begin position="1244"/>
        <end position="1266"/>
    </location>
</feature>
<feature type="domain" description="SRCR" evidence="21">
    <location>
        <begin position="139"/>
        <end position="241"/>
    </location>
</feature>
<evidence type="ECO:0000259" key="21">
    <source>
        <dbReference type="PROSITE" id="PS50287"/>
    </source>
</evidence>
<keyword evidence="3 17" id="KW-0812">Transmembrane</keyword>
<dbReference type="InterPro" id="IPR000719">
    <property type="entry name" value="Prot_kinase_dom"/>
</dbReference>
<dbReference type="PROSITE" id="PS00107">
    <property type="entry name" value="PROTEIN_KINASE_ATP"/>
    <property type="match status" value="1"/>
</dbReference>
<feature type="domain" description="Protein kinase" evidence="19">
    <location>
        <begin position="1186"/>
        <end position="1478"/>
    </location>
</feature>
<evidence type="ECO:0000256" key="7">
    <source>
        <dbReference type="ARBA" id="ARBA00022777"/>
    </source>
</evidence>
<feature type="transmembrane region" description="Helical" evidence="17">
    <location>
        <begin position="1046"/>
        <end position="1074"/>
    </location>
</feature>
<evidence type="ECO:0000256" key="18">
    <source>
        <dbReference type="SAM" id="SignalP"/>
    </source>
</evidence>
<dbReference type="GO" id="GO:0016020">
    <property type="term" value="C:membrane"/>
    <property type="evidence" value="ECO:0007669"/>
    <property type="project" value="UniProtKB-SubCell"/>
</dbReference>
<evidence type="ECO:0000256" key="6">
    <source>
        <dbReference type="ARBA" id="ARBA00022741"/>
    </source>
</evidence>
<evidence type="ECO:0000259" key="19">
    <source>
        <dbReference type="PROSITE" id="PS50011"/>
    </source>
</evidence>
<dbReference type="InterPro" id="IPR017441">
    <property type="entry name" value="Protein_kinase_ATP_BS"/>
</dbReference>
<dbReference type="EMBL" id="CASHTH010003673">
    <property type="protein sequence ID" value="CAI8047696.1"/>
    <property type="molecule type" value="Genomic_DNA"/>
</dbReference>
<protein>
    <submittedName>
        <fullName evidence="22">Deleted in malignant brain tumors 1 protein</fullName>
    </submittedName>
</protein>
<evidence type="ECO:0000313" key="22">
    <source>
        <dbReference type="EMBL" id="CAI8047696.1"/>
    </source>
</evidence>
<comment type="caution">
    <text evidence="14">Lacks conserved residue(s) required for the propagation of feature annotation.</text>
</comment>
<dbReference type="PROSITE" id="PS50011">
    <property type="entry name" value="PROTEIN_KINASE_DOM"/>
    <property type="match status" value="1"/>
</dbReference>
<dbReference type="Proteomes" id="UP001174909">
    <property type="component" value="Unassembled WGS sequence"/>
</dbReference>
<keyword evidence="7" id="KW-0418">Kinase</keyword>
<keyword evidence="23" id="KW-1185">Reference proteome</keyword>
<dbReference type="PROSITE" id="PS50038">
    <property type="entry name" value="FZ"/>
    <property type="match status" value="1"/>
</dbReference>
<evidence type="ECO:0000313" key="23">
    <source>
        <dbReference type="Proteomes" id="UP001174909"/>
    </source>
</evidence>
<feature type="disulfide bond" evidence="14">
    <location>
        <begin position="542"/>
        <end position="552"/>
    </location>
</feature>
<dbReference type="PRINTS" id="PR00258">
    <property type="entry name" value="SPERACTRCPTR"/>
</dbReference>
<dbReference type="FunFam" id="1.10.510.10:FF:000554">
    <property type="entry name" value="Predicted protein"/>
    <property type="match status" value="1"/>
</dbReference>
<name>A0AA35XCU0_GEOBA</name>
<sequence length="1478" mass="161387">MQVLLGISFLLLVQIVVVIVTGQQCSEEGVVRLADGVNVDGVRVYGRVEICINQQWGTVCDDDWDVAEARVACSQLGFYDFAIPLTEYGGGSGRIHHFSCAGNENGLLNCSSDLDVDYCYHFEDVGVLCYNAECNETDVRLVDGRTPNDGRVEICFERVWGSVCDDSWDDRDAEVVCRQLGYDGRPIALMSHPVLSNYPLLYHLDDVECSGSEDMLSDCAHGGIGVHNCIVMAEEAGVICSARDGCNETDVRLVDGVTSDDGRVEICFSGLWGSVCDDSWDYRDARVVCQQLGYNGTSVALSSHRVLTDESLFYYLDDVHCSGNENLLSECEHRGVGIHNCGVGYEEAGVLCSNTVECNETDVRLVAGTTPYDGLVEICLYGLWGSVCDTRWDYRDAEVVCRQLGYDGPSYPLLSHNGSSELRYHLDDVHCEGTESSLSDCSHRGIGVHHCFLYEAAGVICTIVTCIEGAVHLVGGDDVSRGRVAYCYNGTWYSVCASDWDTTGEEARVVCETLGYDTSYYASVVVNYGRGTDPILPLSIQCASGTSTFSDCSTTELDVNQCSHAAGVDCFALCTTVGLTDCSQCSGESCTSYGCRCSSDCFFYGECCPDISVTNNCFVEECDHGAVRLVGGLTDSTGRLELCALGVWGKVCNAFRYWGPDNARVVCRQLGFSDDSAYILQDDIERFGTSDKDAVIGEVHCIGTESGLLECSHSSIGSHYCSPYYLDYVEPDIVISCYDEVRGCEGGEVRLDGGFTSSTGRVEVCMDRRWGGVCSDGFDMKDARVVCSELDFNPRDGAIIEGPVILENSPVFVGSVTCTGSEQSFSECSHDMPPSGGCSVAAISCRMSSSNQPRCTETFPTSVPELQRYVGACVATTLKLLSISPMDIHYGECSVYKSETAVCEGVVRLGIDHVYARSRLGDQNTIAQHLNENLETVETVIADHDDVCVNQVLRVLCNFYLPPCGNATHPAPPSSICQEECHMVHEKCQKTWDALLLAFRSIDPILDCNDTSSLLFPIPHCCTGAGLGISLGDKASSRQGDSGGDVAGILSSVLVVILLLAVAAVGAVVLMVVLSRRHKRKRMERMQLDILALPGNDAPVLASVTETAMTTHSIEMEPGEKGAAMGASIVTDNPYRKTYRAGQPVSMKASDGSPSSLQVPGSRNRIPTYHMRELSRGRFLLNIDDITLLDCIGEGEFGIVYRGRVGLTKRDVAVKTLKGDFDQDEVDKFVEESLKMGRFKHAHVMGLIGVCLDAGSAPYIIMPYMANGSLLKYLKKERKNIVLSEEADEDEVKEVRKRLMVMCSQIASGMEYLAADKYVHRDLAARNCMIDAHFVIKIADFGLSEDLLEKNYFRQGGGSGEGVKLPVKWMAPESLSDGHFSEKSDVWSYGVTTWEIFSGGKAPYPGTDPLILIQSLEQGYRMPQPYNTVCNEEIYGIMIQCWHMAPEDRPTFKELYCSVSQSIERDAGYLQFGFNPFT</sequence>
<reference evidence="22" key="1">
    <citation type="submission" date="2023-03" db="EMBL/GenBank/DDBJ databases">
        <authorList>
            <person name="Steffen K."/>
            <person name="Cardenas P."/>
        </authorList>
    </citation>
    <scope>NUCLEOTIDE SEQUENCE</scope>
</reference>
<evidence type="ECO:0000256" key="14">
    <source>
        <dbReference type="PROSITE-ProRule" id="PRU00196"/>
    </source>
</evidence>
<evidence type="ECO:0000256" key="10">
    <source>
        <dbReference type="ARBA" id="ARBA00023136"/>
    </source>
</evidence>
<dbReference type="SUPFAM" id="SSF56112">
    <property type="entry name" value="Protein kinase-like (PK-like)"/>
    <property type="match status" value="1"/>
</dbReference>
<evidence type="ECO:0000256" key="9">
    <source>
        <dbReference type="ARBA" id="ARBA00022989"/>
    </source>
</evidence>
<feature type="disulfide bond" evidence="14">
    <location>
        <begin position="431"/>
        <end position="441"/>
    </location>
</feature>
<dbReference type="SMART" id="SM00219">
    <property type="entry name" value="TyrKc"/>
    <property type="match status" value="1"/>
</dbReference>
<evidence type="ECO:0000256" key="3">
    <source>
        <dbReference type="ARBA" id="ARBA00022692"/>
    </source>
</evidence>
<dbReference type="Pfam" id="PF01392">
    <property type="entry name" value="Fz"/>
    <property type="match status" value="1"/>
</dbReference>
<keyword evidence="10 17" id="KW-0472">Membrane</keyword>
<feature type="signal peptide" evidence="18">
    <location>
        <begin position="1"/>
        <end position="22"/>
    </location>
</feature>
<feature type="binding site" evidence="15">
    <location>
        <position position="1215"/>
    </location>
    <ligand>
        <name>ATP</name>
        <dbReference type="ChEBI" id="CHEBI:30616"/>
    </ligand>
</feature>
<evidence type="ECO:0000256" key="13">
    <source>
        <dbReference type="ARBA" id="ARBA00023180"/>
    </source>
</evidence>
<dbReference type="InterPro" id="IPR020635">
    <property type="entry name" value="Tyr_kinase_cat_dom"/>
</dbReference>
<dbReference type="InterPro" id="IPR050912">
    <property type="entry name" value="LOX-like_protein"/>
</dbReference>
<dbReference type="FunFam" id="3.10.250.10:FF:000001">
    <property type="entry name" value="Lysyl oxidase 4 isoform X1"/>
    <property type="match status" value="4"/>
</dbReference>
<dbReference type="PROSITE" id="PS00109">
    <property type="entry name" value="PROTEIN_KINASE_TYR"/>
    <property type="match status" value="1"/>
</dbReference>
<evidence type="ECO:0000256" key="16">
    <source>
        <dbReference type="SAM" id="MobiDB-lite"/>
    </source>
</evidence>
<feature type="non-terminal residue" evidence="22">
    <location>
        <position position="1478"/>
    </location>
</feature>
<evidence type="ECO:0000256" key="4">
    <source>
        <dbReference type="ARBA" id="ARBA00022729"/>
    </source>
</evidence>
<gene>
    <name evidence="22" type="ORF">GBAR_LOCUS26396</name>
</gene>
<feature type="domain" description="SRCR" evidence="21">
    <location>
        <begin position="251"/>
        <end position="353"/>
    </location>
</feature>
<dbReference type="Gene3D" id="3.10.250.10">
    <property type="entry name" value="SRCR-like domain"/>
    <property type="match status" value="7"/>
</dbReference>
<dbReference type="GO" id="GO:0004713">
    <property type="term" value="F:protein tyrosine kinase activity"/>
    <property type="evidence" value="ECO:0007669"/>
    <property type="project" value="UniProtKB-KW"/>
</dbReference>
<keyword evidence="9 17" id="KW-1133">Transmembrane helix</keyword>
<dbReference type="SMART" id="SM00202">
    <property type="entry name" value="SR"/>
    <property type="match status" value="7"/>
</dbReference>
<dbReference type="PRINTS" id="PR00109">
    <property type="entry name" value="TYRKINASE"/>
</dbReference>
<feature type="domain" description="SRCR" evidence="21">
    <location>
        <begin position="363"/>
        <end position="462"/>
    </location>
</feature>
<feature type="disulfide bond" evidence="14">
    <location>
        <begin position="818"/>
        <end position="828"/>
    </location>
</feature>
<feature type="region of interest" description="Disordered" evidence="16">
    <location>
        <begin position="1144"/>
        <end position="1163"/>
    </location>
</feature>
<feature type="domain" description="SRCR" evidence="21">
    <location>
        <begin position="471"/>
        <end position="571"/>
    </location>
</feature>
<feature type="disulfide bond" evidence="14">
    <location>
        <begin position="321"/>
        <end position="331"/>
    </location>
</feature>
<dbReference type="PROSITE" id="PS00420">
    <property type="entry name" value="SRCR_1"/>
    <property type="match status" value="3"/>
</dbReference>
<keyword evidence="13" id="KW-0325">Glycoprotein</keyword>
<evidence type="ECO:0000256" key="8">
    <source>
        <dbReference type="ARBA" id="ARBA00022840"/>
    </source>
</evidence>
<accession>A0AA35XCU0</accession>
<feature type="domain" description="SRCR" evidence="21">
    <location>
        <begin position="31"/>
        <end position="130"/>
    </location>
</feature>
<keyword evidence="11" id="KW-0829">Tyrosine-protein kinase</keyword>
<evidence type="ECO:0000256" key="15">
    <source>
        <dbReference type="PROSITE-ProRule" id="PRU10141"/>
    </source>
</evidence>
<dbReference type="PANTHER" id="PTHR45817">
    <property type="entry name" value="LYSYL OXIDASE-LIKE-RELATED"/>
    <property type="match status" value="1"/>
</dbReference>
<feature type="compositionally biased region" description="Polar residues" evidence="16">
    <location>
        <begin position="1152"/>
        <end position="1161"/>
    </location>
</feature>
<proteinExistence type="predicted"/>
<dbReference type="SUPFAM" id="SSF56487">
    <property type="entry name" value="SRCR-like"/>
    <property type="match status" value="7"/>
</dbReference>
<evidence type="ECO:0000256" key="17">
    <source>
        <dbReference type="SAM" id="Phobius"/>
    </source>
</evidence>
<dbReference type="PROSITE" id="PS50287">
    <property type="entry name" value="SRCR_2"/>
    <property type="match status" value="7"/>
</dbReference>
<feature type="domain" description="SRCR" evidence="21">
    <location>
        <begin position="627"/>
        <end position="738"/>
    </location>
</feature>
<feature type="domain" description="FZ" evidence="20">
    <location>
        <begin position="888"/>
        <end position="1025"/>
    </location>
</feature>
<keyword evidence="5" id="KW-0677">Repeat</keyword>
<evidence type="ECO:0000259" key="20">
    <source>
        <dbReference type="PROSITE" id="PS50038"/>
    </source>
</evidence>
<keyword evidence="2" id="KW-0808">Transferase</keyword>
<dbReference type="Gene3D" id="1.10.2000.10">
    <property type="entry name" value="Frizzled cysteine-rich domain"/>
    <property type="match status" value="1"/>
</dbReference>
<keyword evidence="12 14" id="KW-1015">Disulfide bond</keyword>
<feature type="disulfide bond" evidence="14">
    <location>
        <begin position="100"/>
        <end position="110"/>
    </location>
</feature>
<evidence type="ECO:0000256" key="1">
    <source>
        <dbReference type="ARBA" id="ARBA00004167"/>
    </source>
</evidence>
<feature type="chain" id="PRO_5041223269" evidence="18">
    <location>
        <begin position="23"/>
        <end position="1478"/>
    </location>
</feature>
<dbReference type="CDD" id="cd00192">
    <property type="entry name" value="PTKc"/>
    <property type="match status" value="1"/>
</dbReference>
<dbReference type="GO" id="GO:0004720">
    <property type="term" value="F:protein-lysine 6-oxidase activity"/>
    <property type="evidence" value="ECO:0007669"/>
    <property type="project" value="TreeGrafter"/>
</dbReference>
<evidence type="ECO:0000256" key="11">
    <source>
        <dbReference type="ARBA" id="ARBA00023137"/>
    </source>
</evidence>
<comment type="subcellular location">
    <subcellularLocation>
        <location evidence="1">Membrane</location>
        <topology evidence="1">Single-pass membrane protein</topology>
    </subcellularLocation>
</comment>
<dbReference type="InterPro" id="IPR036772">
    <property type="entry name" value="SRCR-like_dom_sf"/>
</dbReference>
<dbReference type="Gene3D" id="1.10.510.10">
    <property type="entry name" value="Transferase(Phosphotransferase) domain 1"/>
    <property type="match status" value="1"/>
</dbReference>
<dbReference type="InterPro" id="IPR001190">
    <property type="entry name" value="SRCR"/>
</dbReference>